<organism evidence="7 8">
    <name type="scientific">Bison bison bison</name>
    <name type="common">North American plains bison</name>
    <dbReference type="NCBI Taxonomy" id="43346"/>
    <lineage>
        <taxon>Eukaryota</taxon>
        <taxon>Metazoa</taxon>
        <taxon>Chordata</taxon>
        <taxon>Craniata</taxon>
        <taxon>Vertebrata</taxon>
        <taxon>Euteleostomi</taxon>
        <taxon>Mammalia</taxon>
        <taxon>Eutheria</taxon>
        <taxon>Laurasiatheria</taxon>
        <taxon>Artiodactyla</taxon>
        <taxon>Ruminantia</taxon>
        <taxon>Pecora</taxon>
        <taxon>Bovidae</taxon>
        <taxon>Bovinae</taxon>
        <taxon>Bison</taxon>
    </lineage>
</organism>
<evidence type="ECO:0000313" key="8">
    <source>
        <dbReference type="RefSeq" id="XP_010850603.1"/>
    </source>
</evidence>
<dbReference type="PANTHER" id="PTHR14081:SF1">
    <property type="entry name" value="SPERM-ASSOCIATED ANTIGEN 11A-RELATED"/>
    <property type="match status" value="1"/>
</dbReference>
<dbReference type="Pfam" id="PF05324">
    <property type="entry name" value="Sperm_Ag_HE2"/>
    <property type="match status" value="1"/>
</dbReference>
<dbReference type="PANTHER" id="PTHR14081">
    <property type="entry name" value="SPERM-ASSOCIATED ANTIGEN 11A-RELATED-RELATED"/>
    <property type="match status" value="1"/>
</dbReference>
<dbReference type="InterPro" id="IPR007988">
    <property type="entry name" value="Sperm_Ag_11A_B"/>
</dbReference>
<keyword evidence="7" id="KW-1185">Reference proteome</keyword>
<dbReference type="OrthoDB" id="9535762at2759"/>
<feature type="region of interest" description="Disordered" evidence="5">
    <location>
        <begin position="25"/>
        <end position="55"/>
    </location>
</feature>
<feature type="compositionally biased region" description="Basic and acidic residues" evidence="5">
    <location>
        <begin position="27"/>
        <end position="41"/>
    </location>
</feature>
<evidence type="ECO:0000256" key="6">
    <source>
        <dbReference type="SAM" id="SignalP"/>
    </source>
</evidence>
<evidence type="ECO:0000313" key="7">
    <source>
        <dbReference type="Proteomes" id="UP000515208"/>
    </source>
</evidence>
<dbReference type="GO" id="GO:0005576">
    <property type="term" value="C:extracellular region"/>
    <property type="evidence" value="ECO:0007669"/>
    <property type="project" value="UniProtKB-SubCell"/>
</dbReference>
<accession>A0A6P3I807</accession>
<sequence>MKQFLAPSTLLFVVLLFPGLSRVTHANRQDPKGPRKQEESLGRGTNRSHPLHHQVKRYLVPRKPPFPDTDPGFKVVRCIKGDGKCQKFCNYMEFQLGYCSKKKDACCLPLNRGVDMEAKTLSAASWAIHPNAGVLDKS</sequence>
<name>A0A6P3I807_BISBB</name>
<comment type="subcellular location">
    <subcellularLocation>
        <location evidence="1">Secreted</location>
    </subcellularLocation>
</comment>
<proteinExistence type="predicted"/>
<evidence type="ECO:0000256" key="5">
    <source>
        <dbReference type="SAM" id="MobiDB-lite"/>
    </source>
</evidence>
<dbReference type="GeneID" id="104997508"/>
<dbReference type="AlphaFoldDB" id="A0A6P3I807"/>
<reference evidence="8" key="1">
    <citation type="submission" date="2025-08" db="UniProtKB">
        <authorList>
            <consortium name="RefSeq"/>
        </authorList>
    </citation>
    <scope>IDENTIFICATION</scope>
    <source>
        <tissue evidence="8">Blood</tissue>
    </source>
</reference>
<dbReference type="KEGG" id="bbis:104997508"/>
<comment type="function">
    <text evidence="4">Has antimicrobial activity against E.coli. Plays a role in the defense response in the male reproductive tract, contributing to sperm maturation, storage and protection.</text>
</comment>
<dbReference type="GO" id="GO:0061844">
    <property type="term" value="P:antimicrobial humoral immune response mediated by antimicrobial peptide"/>
    <property type="evidence" value="ECO:0007669"/>
    <property type="project" value="TreeGrafter"/>
</dbReference>
<dbReference type="Proteomes" id="UP000515208">
    <property type="component" value="Unplaced"/>
</dbReference>
<evidence type="ECO:0000256" key="1">
    <source>
        <dbReference type="ARBA" id="ARBA00004613"/>
    </source>
</evidence>
<feature type="chain" id="PRO_5028461658" evidence="6">
    <location>
        <begin position="27"/>
        <end position="138"/>
    </location>
</feature>
<dbReference type="RefSeq" id="XP_010850603.1">
    <property type="nucleotide sequence ID" value="XM_010852301.1"/>
</dbReference>
<evidence type="ECO:0000256" key="3">
    <source>
        <dbReference type="ARBA" id="ARBA00022729"/>
    </source>
</evidence>
<protein>
    <submittedName>
        <fullName evidence="8">Uncharacterized protein LOC104997508</fullName>
    </submittedName>
</protein>
<evidence type="ECO:0000256" key="2">
    <source>
        <dbReference type="ARBA" id="ARBA00022525"/>
    </source>
</evidence>
<evidence type="ECO:0000256" key="4">
    <source>
        <dbReference type="ARBA" id="ARBA00045473"/>
    </source>
</evidence>
<feature type="signal peptide" evidence="6">
    <location>
        <begin position="1"/>
        <end position="26"/>
    </location>
</feature>
<keyword evidence="3 6" id="KW-0732">Signal</keyword>
<keyword evidence="2" id="KW-0964">Secreted</keyword>
<gene>
    <name evidence="8" type="primary">LOC104997508</name>
</gene>